<comment type="similarity">
    <text evidence="1">Belongs to the ThiD family.</text>
</comment>
<evidence type="ECO:0000256" key="4">
    <source>
        <dbReference type="ARBA" id="ARBA00022723"/>
    </source>
</evidence>
<dbReference type="FunFam" id="3.40.1190.20:FF:000003">
    <property type="entry name" value="Phosphomethylpyrimidine kinase ThiD"/>
    <property type="match status" value="1"/>
</dbReference>
<dbReference type="OrthoDB" id="9810880at2"/>
<dbReference type="InterPro" id="IPR004399">
    <property type="entry name" value="HMP/HMP-P_kinase_dom"/>
</dbReference>
<dbReference type="GO" id="GO:0005829">
    <property type="term" value="C:cytosol"/>
    <property type="evidence" value="ECO:0007669"/>
    <property type="project" value="TreeGrafter"/>
</dbReference>
<keyword evidence="6 17" id="KW-0418">Kinase</keyword>
<evidence type="ECO:0000256" key="9">
    <source>
        <dbReference type="ARBA" id="ARBA00042307"/>
    </source>
</evidence>
<evidence type="ECO:0000313" key="17">
    <source>
        <dbReference type="EMBL" id="KYH15251.1"/>
    </source>
</evidence>
<name>A0A151A728_9STAP</name>
<dbReference type="EC" id="2.7.1.35" evidence="2"/>
<keyword evidence="3 16" id="KW-0808">Transferase</keyword>
<feature type="domain" description="Pyridoxamine kinase/Phosphomethylpyrimidine kinase" evidence="14">
    <location>
        <begin position="13"/>
        <end position="259"/>
    </location>
</feature>
<dbReference type="GO" id="GO:0009228">
    <property type="term" value="P:thiamine biosynthetic process"/>
    <property type="evidence" value="ECO:0007669"/>
    <property type="project" value="InterPro"/>
</dbReference>
<dbReference type="Proteomes" id="UP000321040">
    <property type="component" value="Unassembled WGS sequence"/>
</dbReference>
<reference evidence="17 18" key="1">
    <citation type="submission" date="2016-02" db="EMBL/GenBank/DDBJ databases">
        <title>Draft genome sequence of hydrocarbon degrading Staphylococcus saprophyticus Strain CNV2, isolated from crude-oil contaminated soil from Noonmati Oil Refinery, Guwahati, Assam, India.</title>
        <authorList>
            <person name="Mukherjee A."/>
            <person name="Chettri B."/>
            <person name="Langpoklakpam J."/>
            <person name="Singh A.K."/>
            <person name="Chattopadhyay D.J."/>
        </authorList>
    </citation>
    <scope>NUCLEOTIDE SEQUENCE [LARGE SCALE GENOMIC DNA]</scope>
    <source>
        <strain evidence="17 18">CNV2</strain>
    </source>
</reference>
<protein>
    <recommendedName>
        <fullName evidence="2">pyridoxal kinase</fullName>
        <ecNumber evidence="2">2.7.1.35</ecNumber>
    </recommendedName>
    <alternativeName>
        <fullName evidence="10">PN/PL/PM kinase</fullName>
    </alternativeName>
    <alternativeName>
        <fullName evidence="11">Pyridoxal kinase</fullName>
    </alternativeName>
    <alternativeName>
        <fullName evidence="9">Pyridoxamine kinase</fullName>
    </alternativeName>
    <alternativeName>
        <fullName evidence="12">Vitamin B6 kinase</fullName>
    </alternativeName>
</protein>
<dbReference type="GeneID" id="69906179"/>
<dbReference type="GO" id="GO:0008478">
    <property type="term" value="F:pyridoxal kinase activity"/>
    <property type="evidence" value="ECO:0007669"/>
    <property type="project" value="UniProtKB-EC"/>
</dbReference>
<dbReference type="GO" id="GO:0005524">
    <property type="term" value="F:ATP binding"/>
    <property type="evidence" value="ECO:0007669"/>
    <property type="project" value="UniProtKB-KW"/>
</dbReference>
<comment type="caution">
    <text evidence="17">The sequence shown here is derived from an EMBL/GenBank/DDBJ whole genome shotgun (WGS) entry which is preliminary data.</text>
</comment>
<evidence type="ECO:0000256" key="7">
    <source>
        <dbReference type="ARBA" id="ARBA00022840"/>
    </source>
</evidence>
<evidence type="ECO:0000256" key="10">
    <source>
        <dbReference type="ARBA" id="ARBA00042348"/>
    </source>
</evidence>
<dbReference type="Proteomes" id="UP000706163">
    <property type="component" value="Unassembled WGS sequence"/>
</dbReference>
<keyword evidence="7" id="KW-0067">ATP-binding</keyword>
<evidence type="ECO:0000256" key="1">
    <source>
        <dbReference type="ARBA" id="ARBA00009879"/>
    </source>
</evidence>
<dbReference type="SUPFAM" id="SSF53613">
    <property type="entry name" value="Ribokinase-like"/>
    <property type="match status" value="1"/>
</dbReference>
<evidence type="ECO:0000256" key="13">
    <source>
        <dbReference type="ARBA" id="ARBA00049293"/>
    </source>
</evidence>
<evidence type="ECO:0000256" key="8">
    <source>
        <dbReference type="ARBA" id="ARBA00022842"/>
    </source>
</evidence>
<evidence type="ECO:0000313" key="15">
    <source>
        <dbReference type="EMBL" id="GEP83037.1"/>
    </source>
</evidence>
<evidence type="ECO:0000256" key="11">
    <source>
        <dbReference type="ARBA" id="ARBA00042396"/>
    </source>
</evidence>
<dbReference type="GO" id="GO:0008972">
    <property type="term" value="F:phosphomethylpyrimidine kinase activity"/>
    <property type="evidence" value="ECO:0007669"/>
    <property type="project" value="InterPro"/>
</dbReference>
<keyword evidence="19" id="KW-1185">Reference proteome</keyword>
<organism evidence="17 18">
    <name type="scientific">Staphylococcus kloosii</name>
    <dbReference type="NCBI Taxonomy" id="29384"/>
    <lineage>
        <taxon>Bacteria</taxon>
        <taxon>Bacillati</taxon>
        <taxon>Bacillota</taxon>
        <taxon>Bacilli</taxon>
        <taxon>Bacillales</taxon>
        <taxon>Staphylococcaceae</taxon>
        <taxon>Staphylococcus</taxon>
    </lineage>
</organism>
<keyword evidence="4" id="KW-0479">Metal-binding</keyword>
<dbReference type="InterPro" id="IPR029056">
    <property type="entry name" value="Ribokinase-like"/>
</dbReference>
<dbReference type="RefSeq" id="WP_061855393.1">
    <property type="nucleotide sequence ID" value="NZ_BKAQ01000021.1"/>
</dbReference>
<evidence type="ECO:0000313" key="19">
    <source>
        <dbReference type="Proteomes" id="UP000321040"/>
    </source>
</evidence>
<evidence type="ECO:0000256" key="2">
    <source>
        <dbReference type="ARBA" id="ARBA00012104"/>
    </source>
</evidence>
<dbReference type="GO" id="GO:0046872">
    <property type="term" value="F:metal ion binding"/>
    <property type="evidence" value="ECO:0007669"/>
    <property type="project" value="UniProtKB-KW"/>
</dbReference>
<evidence type="ECO:0000313" key="18">
    <source>
        <dbReference type="Proteomes" id="UP000075418"/>
    </source>
</evidence>
<reference evidence="16" key="4">
    <citation type="submission" date="2021-09" db="EMBL/GenBank/DDBJ databases">
        <authorList>
            <person name="Gilroy R."/>
        </authorList>
    </citation>
    <scope>NUCLEOTIDE SEQUENCE</scope>
    <source>
        <strain evidence="16">CHK149-3286</strain>
    </source>
</reference>
<keyword evidence="5" id="KW-0547">Nucleotide-binding</keyword>
<evidence type="ECO:0000256" key="3">
    <source>
        <dbReference type="ARBA" id="ARBA00022679"/>
    </source>
</evidence>
<evidence type="ECO:0000256" key="12">
    <source>
        <dbReference type="ARBA" id="ARBA00042531"/>
    </source>
</evidence>
<sequence length="276" mass="29766">MALKKTLTIAGSDTSAGAGMQADLKTFQELQTYGIVALTSIVTMDKETWSHDVTPIPFDVFEKQLETAISIGPDAVKTGMLGTEEVIKRAGEAFEESGADYFVVDPVMVCKGEDEVLNPGNTDAMIKYLLPKATVVTPNLFEAGQLSNLGKLTTIDDMKKAAKIIHEQGASHVIIKGGKALDQEKSYDLYFDGQNYYQLTTDMFQQSYNHGAGCTFAAATTAYLANGKSPKEAVIAAKAFVASAIKNGWKMNDFVGPVDHGAYNRVEQIDVAVTEV</sequence>
<dbReference type="Proteomes" id="UP000075418">
    <property type="component" value="Unassembled WGS sequence"/>
</dbReference>
<dbReference type="InterPro" id="IPR013749">
    <property type="entry name" value="PM/HMP-P_kinase-1"/>
</dbReference>
<dbReference type="Pfam" id="PF08543">
    <property type="entry name" value="Phos_pyr_kin"/>
    <property type="match status" value="1"/>
</dbReference>
<dbReference type="Gene3D" id="3.40.1190.20">
    <property type="match status" value="1"/>
</dbReference>
<dbReference type="CDD" id="cd01169">
    <property type="entry name" value="HMPP_kinase"/>
    <property type="match status" value="1"/>
</dbReference>
<dbReference type="EMBL" id="DYVT01000130">
    <property type="protein sequence ID" value="HJF68925.1"/>
    <property type="molecule type" value="Genomic_DNA"/>
</dbReference>
<dbReference type="KEGG" id="skl:C7J89_12560"/>
<dbReference type="PANTHER" id="PTHR20858">
    <property type="entry name" value="PHOSPHOMETHYLPYRIMIDINE KINASE"/>
    <property type="match status" value="1"/>
</dbReference>
<dbReference type="NCBIfam" id="TIGR00097">
    <property type="entry name" value="HMP-P_kinase"/>
    <property type="match status" value="1"/>
</dbReference>
<dbReference type="EMBL" id="LUGM01000002">
    <property type="protein sequence ID" value="KYH15251.1"/>
    <property type="molecule type" value="Genomic_DNA"/>
</dbReference>
<dbReference type="PANTHER" id="PTHR20858:SF19">
    <property type="entry name" value="PYRIDOXINE KINASE"/>
    <property type="match status" value="1"/>
</dbReference>
<dbReference type="GO" id="GO:0008902">
    <property type="term" value="F:hydroxymethylpyrimidine kinase activity"/>
    <property type="evidence" value="ECO:0007669"/>
    <property type="project" value="TreeGrafter"/>
</dbReference>
<evidence type="ECO:0000256" key="6">
    <source>
        <dbReference type="ARBA" id="ARBA00022777"/>
    </source>
</evidence>
<gene>
    <name evidence="16" type="primary">thiD</name>
    <name evidence="17" type="ORF">A0131_10800</name>
    <name evidence="16" type="ORF">K8V85_11480</name>
    <name evidence="15" type="ORF">SKL01_22150</name>
</gene>
<evidence type="ECO:0000256" key="5">
    <source>
        <dbReference type="ARBA" id="ARBA00022741"/>
    </source>
</evidence>
<evidence type="ECO:0000313" key="16">
    <source>
        <dbReference type="EMBL" id="HJF68925.1"/>
    </source>
</evidence>
<accession>A0A151A728</accession>
<reference evidence="15 19" key="2">
    <citation type="submission" date="2019-07" db="EMBL/GenBank/DDBJ databases">
        <title>Whole genome shotgun sequence of Staphylococcus kloosii NBRC 109624.</title>
        <authorList>
            <person name="Hosoyama A."/>
            <person name="Uohara A."/>
            <person name="Ohji S."/>
            <person name="Ichikawa N."/>
        </authorList>
    </citation>
    <scope>NUCLEOTIDE SEQUENCE [LARGE SCALE GENOMIC DNA]</scope>
    <source>
        <strain evidence="15 19">NBRC 109624</strain>
    </source>
</reference>
<evidence type="ECO:0000259" key="14">
    <source>
        <dbReference type="Pfam" id="PF08543"/>
    </source>
</evidence>
<comment type="catalytic activity">
    <reaction evidence="13">
        <text>pyridoxal + ATP = pyridoxal 5'-phosphate + ADP + H(+)</text>
        <dbReference type="Rhea" id="RHEA:10224"/>
        <dbReference type="ChEBI" id="CHEBI:15378"/>
        <dbReference type="ChEBI" id="CHEBI:17310"/>
        <dbReference type="ChEBI" id="CHEBI:30616"/>
        <dbReference type="ChEBI" id="CHEBI:456216"/>
        <dbReference type="ChEBI" id="CHEBI:597326"/>
        <dbReference type="EC" id="2.7.1.35"/>
    </reaction>
</comment>
<keyword evidence="8" id="KW-0460">Magnesium</keyword>
<dbReference type="AlphaFoldDB" id="A0A151A728"/>
<reference evidence="16" key="3">
    <citation type="journal article" date="2021" name="PeerJ">
        <title>Extensive microbial diversity within the chicken gut microbiome revealed by metagenomics and culture.</title>
        <authorList>
            <person name="Gilroy R."/>
            <person name="Ravi A."/>
            <person name="Getino M."/>
            <person name="Pursley I."/>
            <person name="Horton D.L."/>
            <person name="Alikhan N.F."/>
            <person name="Baker D."/>
            <person name="Gharbi K."/>
            <person name="Hall N."/>
            <person name="Watson M."/>
            <person name="Adriaenssens E.M."/>
            <person name="Foster-Nyarko E."/>
            <person name="Jarju S."/>
            <person name="Secka A."/>
            <person name="Antonio M."/>
            <person name="Oren A."/>
            <person name="Chaudhuri R.R."/>
            <person name="La Ragione R."/>
            <person name="Hildebrand F."/>
            <person name="Pallen M.J."/>
        </authorList>
    </citation>
    <scope>NUCLEOTIDE SEQUENCE</scope>
    <source>
        <strain evidence="16">CHK149-3286</strain>
    </source>
</reference>
<proteinExistence type="inferred from homology"/>
<dbReference type="EMBL" id="BKAQ01000021">
    <property type="protein sequence ID" value="GEP83037.1"/>
    <property type="molecule type" value="Genomic_DNA"/>
</dbReference>